<name>A0A5E4NG43_9HEMI</name>
<feature type="signal peptide" evidence="10">
    <location>
        <begin position="1"/>
        <end position="24"/>
    </location>
</feature>
<dbReference type="InterPro" id="IPR033121">
    <property type="entry name" value="PEPTIDASE_A1"/>
</dbReference>
<evidence type="ECO:0000256" key="7">
    <source>
        <dbReference type="PIRSR" id="PIRSR601461-1"/>
    </source>
</evidence>
<evidence type="ECO:0000256" key="10">
    <source>
        <dbReference type="SAM" id="SignalP"/>
    </source>
</evidence>
<keyword evidence="4 9" id="KW-0378">Hydrolase</keyword>
<feature type="domain" description="Peptidase A1" evidence="11">
    <location>
        <begin position="68"/>
        <end position="384"/>
    </location>
</feature>
<protein>
    <submittedName>
        <fullName evidence="12">Aspartic peptidase, active site,Peptidase family A1 domain,Aspartic peptidase A1 family,Aspartic peptidase</fullName>
    </submittedName>
</protein>
<feature type="active site" evidence="7">
    <location>
        <position position="86"/>
    </location>
</feature>
<accession>A0A5E4NG43</accession>
<dbReference type="PROSITE" id="PS00141">
    <property type="entry name" value="ASP_PROTEASE"/>
    <property type="match status" value="1"/>
</dbReference>
<proteinExistence type="inferred from homology"/>
<evidence type="ECO:0000256" key="5">
    <source>
        <dbReference type="ARBA" id="ARBA00023157"/>
    </source>
</evidence>
<dbReference type="GO" id="GO:0004190">
    <property type="term" value="F:aspartic-type endopeptidase activity"/>
    <property type="evidence" value="ECO:0007669"/>
    <property type="project" value="UniProtKB-KW"/>
</dbReference>
<evidence type="ECO:0000256" key="2">
    <source>
        <dbReference type="ARBA" id="ARBA00022670"/>
    </source>
</evidence>
<evidence type="ECO:0000256" key="6">
    <source>
        <dbReference type="ARBA" id="ARBA00023180"/>
    </source>
</evidence>
<dbReference type="AlphaFoldDB" id="A0A5E4NG43"/>
<dbReference type="OrthoDB" id="771136at2759"/>
<dbReference type="Pfam" id="PF00026">
    <property type="entry name" value="Asp"/>
    <property type="match status" value="1"/>
</dbReference>
<evidence type="ECO:0000259" key="11">
    <source>
        <dbReference type="PROSITE" id="PS51767"/>
    </source>
</evidence>
<evidence type="ECO:0000256" key="1">
    <source>
        <dbReference type="ARBA" id="ARBA00007447"/>
    </source>
</evidence>
<keyword evidence="10" id="KW-0732">Signal</keyword>
<dbReference type="Proteomes" id="UP000325440">
    <property type="component" value="Unassembled WGS sequence"/>
</dbReference>
<dbReference type="FunFam" id="2.40.70.10:FF:000002">
    <property type="entry name" value="Vacuolar aspartic proteinase"/>
    <property type="match status" value="1"/>
</dbReference>
<keyword evidence="13" id="KW-1185">Reference proteome</keyword>
<reference evidence="12 13" key="1">
    <citation type="submission" date="2019-08" db="EMBL/GenBank/DDBJ databases">
        <authorList>
            <person name="Alioto T."/>
            <person name="Alioto T."/>
            <person name="Gomez Garrido J."/>
        </authorList>
    </citation>
    <scope>NUCLEOTIDE SEQUENCE [LARGE SCALE GENOMIC DNA]</scope>
</reference>
<keyword evidence="2 9" id="KW-0645">Protease</keyword>
<dbReference type="FunFam" id="2.40.70.10:FF:000008">
    <property type="entry name" value="Cathepsin D"/>
    <property type="match status" value="1"/>
</dbReference>
<dbReference type="PANTHER" id="PTHR47966">
    <property type="entry name" value="BETA-SITE APP-CLEAVING ENZYME, ISOFORM A-RELATED"/>
    <property type="match status" value="1"/>
</dbReference>
<dbReference type="PROSITE" id="PS51767">
    <property type="entry name" value="PEPTIDASE_A1"/>
    <property type="match status" value="1"/>
</dbReference>
<gene>
    <name evidence="12" type="ORF">CINCED_3A015727</name>
</gene>
<dbReference type="PRINTS" id="PR00792">
    <property type="entry name" value="PEPSIN"/>
</dbReference>
<dbReference type="PANTHER" id="PTHR47966:SF51">
    <property type="entry name" value="BETA-SITE APP-CLEAVING ENZYME, ISOFORM A-RELATED"/>
    <property type="match status" value="1"/>
</dbReference>
<dbReference type="Gene3D" id="2.40.70.10">
    <property type="entry name" value="Acid Proteases"/>
    <property type="match status" value="2"/>
</dbReference>
<dbReference type="InterPro" id="IPR001969">
    <property type="entry name" value="Aspartic_peptidase_AS"/>
</dbReference>
<feature type="active site" evidence="7">
    <location>
        <position position="272"/>
    </location>
</feature>
<comment type="similarity">
    <text evidence="1 9">Belongs to the peptidase A1 family.</text>
</comment>
<evidence type="ECO:0000256" key="3">
    <source>
        <dbReference type="ARBA" id="ARBA00022750"/>
    </source>
</evidence>
<dbReference type="GO" id="GO:0006508">
    <property type="term" value="P:proteolysis"/>
    <property type="evidence" value="ECO:0007669"/>
    <property type="project" value="UniProtKB-KW"/>
</dbReference>
<dbReference type="EMBL" id="CABPRJ010001920">
    <property type="protein sequence ID" value="VVC41541.1"/>
    <property type="molecule type" value="Genomic_DNA"/>
</dbReference>
<dbReference type="SUPFAM" id="SSF50630">
    <property type="entry name" value="Acid proteases"/>
    <property type="match status" value="1"/>
</dbReference>
<sequence length="390" mass="43867">MNASKRLYPMLLLLIVLTVTFVQCNDGLLRIKISKHNKIRKTVRIEDEFHNSSELITEPFFNFFDAQYYGPISIGTPPQEFNMMFDSGSSIMWVPSSHYNFFNTPCMFHNTYDSGKSTTFQKNGSTLELIYGSGNVYLRLSTDVVTVAGVPIYNQTFGEAYQQSQISFTLAKFDGIFGLSFSKFTNSITPPFFNMLKQGILKNPVFSFYLSRNPAKPIVGEIIFGGSDPEKYYGDLNYVPVVGDDSWKFDVDGILIDGEPYLSDGHIPTVADTGSSLIFGPSDQIDVINKRIGATYIPIGEYIVDCKKINSLPNISFVIGGKTYDLQGNDYIKIFTTFGKSICVSGFVGLSYDMFHENIWILGNIFLTRYYTEFDFGNKRIGFAESKDDA</sequence>
<evidence type="ECO:0000313" key="12">
    <source>
        <dbReference type="EMBL" id="VVC41541.1"/>
    </source>
</evidence>
<keyword evidence="6" id="KW-0325">Glycoprotein</keyword>
<evidence type="ECO:0000256" key="4">
    <source>
        <dbReference type="ARBA" id="ARBA00022801"/>
    </source>
</evidence>
<feature type="disulfide bond" evidence="8">
    <location>
        <begin position="306"/>
        <end position="343"/>
    </location>
</feature>
<keyword evidence="3 9" id="KW-0064">Aspartyl protease</keyword>
<evidence type="ECO:0000313" key="13">
    <source>
        <dbReference type="Proteomes" id="UP000325440"/>
    </source>
</evidence>
<feature type="chain" id="PRO_5022696573" evidence="10">
    <location>
        <begin position="25"/>
        <end position="390"/>
    </location>
</feature>
<evidence type="ECO:0000256" key="8">
    <source>
        <dbReference type="PIRSR" id="PIRSR601461-2"/>
    </source>
</evidence>
<dbReference type="InterPro" id="IPR001461">
    <property type="entry name" value="Aspartic_peptidase_A1"/>
</dbReference>
<keyword evidence="5 8" id="KW-1015">Disulfide bond</keyword>
<organism evidence="12 13">
    <name type="scientific">Cinara cedri</name>
    <dbReference type="NCBI Taxonomy" id="506608"/>
    <lineage>
        <taxon>Eukaryota</taxon>
        <taxon>Metazoa</taxon>
        <taxon>Ecdysozoa</taxon>
        <taxon>Arthropoda</taxon>
        <taxon>Hexapoda</taxon>
        <taxon>Insecta</taxon>
        <taxon>Pterygota</taxon>
        <taxon>Neoptera</taxon>
        <taxon>Paraneoptera</taxon>
        <taxon>Hemiptera</taxon>
        <taxon>Sternorrhyncha</taxon>
        <taxon>Aphidomorpha</taxon>
        <taxon>Aphidoidea</taxon>
        <taxon>Aphididae</taxon>
        <taxon>Lachninae</taxon>
        <taxon>Cinara</taxon>
    </lineage>
</organism>
<dbReference type="InterPro" id="IPR021109">
    <property type="entry name" value="Peptidase_aspartic_dom_sf"/>
</dbReference>
<evidence type="ECO:0000256" key="9">
    <source>
        <dbReference type="RuleBase" id="RU000454"/>
    </source>
</evidence>